<dbReference type="GO" id="GO:0006529">
    <property type="term" value="P:asparagine biosynthetic process"/>
    <property type="evidence" value="ECO:0007669"/>
    <property type="project" value="UniProtKB-KW"/>
</dbReference>
<evidence type="ECO:0000256" key="3">
    <source>
        <dbReference type="ARBA" id="ARBA00022962"/>
    </source>
</evidence>
<dbReference type="SUPFAM" id="SSF52402">
    <property type="entry name" value="Adenine nucleotide alpha hydrolases-like"/>
    <property type="match status" value="1"/>
</dbReference>
<feature type="domain" description="Asparagine synthetase" evidence="5">
    <location>
        <begin position="198"/>
        <end position="357"/>
    </location>
</feature>
<keyword evidence="3" id="KW-0315">Glutamine amidotransferase</keyword>
<organism evidence="6 7">
    <name type="scientific">Symbiodinium natans</name>
    <dbReference type="NCBI Taxonomy" id="878477"/>
    <lineage>
        <taxon>Eukaryota</taxon>
        <taxon>Sar</taxon>
        <taxon>Alveolata</taxon>
        <taxon>Dinophyceae</taxon>
        <taxon>Suessiales</taxon>
        <taxon>Symbiodiniaceae</taxon>
        <taxon>Symbiodinium</taxon>
    </lineage>
</organism>
<keyword evidence="1" id="KW-0028">Amino-acid biosynthesis</keyword>
<keyword evidence="2" id="KW-0061">Asparagine biosynthesis</keyword>
<sequence>MAQAGYAESSESTPGCQTVICAGVSAVLCRKDSVLVAVEGAAEPRQLQLGPGSCALLVRGQVFQQGETEALPWSLVARALAQREGLQELRRYFSTLRGSFWVAYVRKEATICLYTATDLSGIMPMWLGRSGDGAALLASAHWPLRQVPLATELHNLRQACPRLLHRLSPGLGIEASEPDPFYGLHAPVASEISDGSALRPLVVQAARRCVAGEDRVGLLFSGGLDSGLLAFLFASKLLAPCQCTCYTVGFHLEDKKIKNKYAYPEDVSMAEAAAREMNLEWKHHIMDLAEARQLLLDCASLVADWNSVKASVGMTMLAACRLAAEDGVRVVLSGLGSEEAFAGYQRHARACVAGDAATARDRTLGLAQMWHRDLQRDFALASLAKVEMRYPFLDSDLLDVALRLPAARELPPAGLSCRDAVAQSVPGELAADGGKGALRAVARSLGAPKIIADRRKRAAQYGSRVYNALKILANDAAKQRDQSVGAWTPYHQADFVMSVPGASHSPVALLLTSGYHSIQVYCLLKSWRFDIACIVAPVEEAGQGALSWAAAFAASVQLPLLEMRVAFSTPGYDMESLVAALRSARDQYGVEGAACGHVCDLDLWGGVAAACDLTGLRAYAPEWGCCSEEQSSMRRLVHDGAVLQITKFPDPAFLGCTIATPEEADEVLSLLRCICGSDATDDTDAGYVDCEFVSNRFLPCGVREIKGFSVSDKVRSRESPADEHHSENCLREGQVQD</sequence>
<name>A0A812UVU6_9DINO</name>
<dbReference type="InterPro" id="IPR014729">
    <property type="entry name" value="Rossmann-like_a/b/a_fold"/>
</dbReference>
<dbReference type="PANTHER" id="PTHR45937:SF1">
    <property type="entry name" value="ASPARAGINE SYNTHETASE DOMAIN-CONTAINING PROTEIN 1"/>
    <property type="match status" value="1"/>
</dbReference>
<dbReference type="Pfam" id="PF00733">
    <property type="entry name" value="Asn_synthase"/>
    <property type="match status" value="2"/>
</dbReference>
<dbReference type="PANTHER" id="PTHR45937">
    <property type="entry name" value="ASPARAGINE SYNTHETASE DOMAIN-CONTAINING PROTEIN 1"/>
    <property type="match status" value="1"/>
</dbReference>
<dbReference type="AlphaFoldDB" id="A0A812UVU6"/>
<comment type="caution">
    <text evidence="6">The sequence shown here is derived from an EMBL/GenBank/DDBJ whole genome shotgun (WGS) entry which is preliminary data.</text>
</comment>
<reference evidence="6" key="1">
    <citation type="submission" date="2021-02" db="EMBL/GenBank/DDBJ databases">
        <authorList>
            <person name="Dougan E. K."/>
            <person name="Rhodes N."/>
            <person name="Thang M."/>
            <person name="Chan C."/>
        </authorList>
    </citation>
    <scope>NUCLEOTIDE SEQUENCE</scope>
</reference>
<dbReference type="Proteomes" id="UP000604046">
    <property type="component" value="Unassembled WGS sequence"/>
</dbReference>
<dbReference type="CDD" id="cd01991">
    <property type="entry name" value="Asn_synthase_B_C"/>
    <property type="match status" value="1"/>
</dbReference>
<feature type="region of interest" description="Disordered" evidence="4">
    <location>
        <begin position="713"/>
        <end position="737"/>
    </location>
</feature>
<evidence type="ECO:0000256" key="1">
    <source>
        <dbReference type="ARBA" id="ARBA00022605"/>
    </source>
</evidence>
<evidence type="ECO:0000313" key="6">
    <source>
        <dbReference type="EMBL" id="CAE7586981.1"/>
    </source>
</evidence>
<feature type="domain" description="Asparagine synthetase" evidence="5">
    <location>
        <begin position="363"/>
        <end position="482"/>
    </location>
</feature>
<evidence type="ECO:0000256" key="4">
    <source>
        <dbReference type="SAM" id="MobiDB-lite"/>
    </source>
</evidence>
<dbReference type="InterPro" id="IPR001962">
    <property type="entry name" value="Asn_synthase"/>
</dbReference>
<dbReference type="EMBL" id="CAJNDS010002757">
    <property type="protein sequence ID" value="CAE7586981.1"/>
    <property type="molecule type" value="Genomic_DNA"/>
</dbReference>
<gene>
    <name evidence="6" type="ORF">SNAT2548_LOCUS33461</name>
</gene>
<dbReference type="Gene3D" id="3.40.50.620">
    <property type="entry name" value="HUPs"/>
    <property type="match status" value="1"/>
</dbReference>
<evidence type="ECO:0000256" key="2">
    <source>
        <dbReference type="ARBA" id="ARBA00022888"/>
    </source>
</evidence>
<dbReference type="OrthoDB" id="421964at2759"/>
<dbReference type="GO" id="GO:0004066">
    <property type="term" value="F:asparagine synthase (glutamine-hydrolyzing) activity"/>
    <property type="evidence" value="ECO:0007669"/>
    <property type="project" value="InterPro"/>
</dbReference>
<evidence type="ECO:0000313" key="7">
    <source>
        <dbReference type="Proteomes" id="UP000604046"/>
    </source>
</evidence>
<keyword evidence="7" id="KW-1185">Reference proteome</keyword>
<evidence type="ECO:0000259" key="5">
    <source>
        <dbReference type="Pfam" id="PF00733"/>
    </source>
</evidence>
<proteinExistence type="predicted"/>
<accession>A0A812UVU6</accession>
<protein>
    <recommendedName>
        <fullName evidence="5">Asparagine synthetase domain-containing protein</fullName>
    </recommendedName>
</protein>
<dbReference type="InterPro" id="IPR051857">
    <property type="entry name" value="Asn_synthetase_domain"/>
</dbReference>
<feature type="compositionally biased region" description="Basic and acidic residues" evidence="4">
    <location>
        <begin position="713"/>
        <end position="730"/>
    </location>
</feature>